<reference evidence="2 3" key="1">
    <citation type="submission" date="2020-08" db="EMBL/GenBank/DDBJ databases">
        <title>Sphingobacterium sp. DN00404 isolated from aquaculture water.</title>
        <authorList>
            <person name="Zhang M."/>
        </authorList>
    </citation>
    <scope>NUCLEOTIDE SEQUENCE [LARGE SCALE GENOMIC DNA]</scope>
    <source>
        <strain evidence="2 3">KCTC 42746</strain>
    </source>
</reference>
<keyword evidence="1" id="KW-0472">Membrane</keyword>
<keyword evidence="1" id="KW-1133">Transmembrane helix</keyword>
<gene>
    <name evidence="2" type="ORF">H8B21_08485</name>
</gene>
<organism evidence="2 3">
    <name type="scientific">Sphingobacterium chuzhouense</name>
    <dbReference type="NCBI Taxonomy" id="1742264"/>
    <lineage>
        <taxon>Bacteria</taxon>
        <taxon>Pseudomonadati</taxon>
        <taxon>Bacteroidota</taxon>
        <taxon>Sphingobacteriia</taxon>
        <taxon>Sphingobacteriales</taxon>
        <taxon>Sphingobacteriaceae</taxon>
        <taxon>Sphingobacterium</taxon>
    </lineage>
</organism>
<comment type="caution">
    <text evidence="2">The sequence shown here is derived from an EMBL/GenBank/DDBJ whole genome shotgun (WGS) entry which is preliminary data.</text>
</comment>
<dbReference type="EMBL" id="JACNYL010000002">
    <property type="protein sequence ID" value="MBD1421602.1"/>
    <property type="molecule type" value="Genomic_DNA"/>
</dbReference>
<protein>
    <submittedName>
        <fullName evidence="2">Uncharacterized protein</fullName>
    </submittedName>
</protein>
<evidence type="ECO:0000313" key="2">
    <source>
        <dbReference type="EMBL" id="MBD1421602.1"/>
    </source>
</evidence>
<dbReference type="Proteomes" id="UP000651112">
    <property type="component" value="Unassembled WGS sequence"/>
</dbReference>
<dbReference type="RefSeq" id="WP_190313351.1">
    <property type="nucleotide sequence ID" value="NZ_JACNYL010000002.1"/>
</dbReference>
<feature type="transmembrane region" description="Helical" evidence="1">
    <location>
        <begin position="25"/>
        <end position="46"/>
    </location>
</feature>
<accession>A0ABR7XR18</accession>
<evidence type="ECO:0000313" key="3">
    <source>
        <dbReference type="Proteomes" id="UP000651112"/>
    </source>
</evidence>
<proteinExistence type="predicted"/>
<keyword evidence="3" id="KW-1185">Reference proteome</keyword>
<evidence type="ECO:0000256" key="1">
    <source>
        <dbReference type="SAM" id="Phobius"/>
    </source>
</evidence>
<name>A0ABR7XR18_9SPHI</name>
<sequence length="57" mass="6495">MSNVQFGTLGGTLCSVWNSFDWSNLLHTALIAVVGAAVSYLTSRLLEGRRRRRRRDW</sequence>
<keyword evidence="1" id="KW-0812">Transmembrane</keyword>